<dbReference type="GO" id="GO:0097354">
    <property type="term" value="P:prenylation"/>
    <property type="evidence" value="ECO:0007669"/>
    <property type="project" value="UniProtKB-UniRule"/>
</dbReference>
<comment type="cofactor">
    <cofactor evidence="9">
        <name>Zn(2+)</name>
        <dbReference type="ChEBI" id="CHEBI:29105"/>
    </cofactor>
    <text evidence="9">Binds 1 zinc ion per subunit.</text>
</comment>
<dbReference type="KEGG" id="slb:AWJ20_887"/>
<dbReference type="PANTHER" id="PTHR11774">
    <property type="entry name" value="GERANYLGERANYL TRANSFERASE TYPE BETA SUBUNIT"/>
    <property type="match status" value="1"/>
</dbReference>
<name>A0A161HJ11_9ASCO</name>
<dbReference type="CDD" id="cd02893">
    <property type="entry name" value="FTase"/>
    <property type="match status" value="1"/>
</dbReference>
<sequence length="412" mass="44963">MASKLKAVFESPTLIAQLETERACRPLLPDNDGSDSDPELQDLGSLLNTEKHIKFLRTILKGPLPAGFRALDASKPWLIYWCCNALAILGNGIDDLKPAIVETILSAQCKSGGFGGGNQQLAHLAPSYAAINALALSGDEEAWDKIDRQACYNWIMSLKQKDGSFIMCKGGESDPRATYCAFSIASMLNIITEELVANSAEYISSCQTYEGGFANVPLSEAHGGYAFCALASLCFLGPPHVVLPKYINVENAIKWLSSRQMTVEGGFSGRINKLVDGCYNLWVGGCWGLLEAAIVNERNTEIPSLWNRTALKNYTIYCCQDPRGGLRDKPGKSPDSYHTNYVLCGLAASESVYLYEQEPGAPLTGLGEYAYMWKTLAYNPSAPQLINPIHPLHVLPVGVAEKMKAHFRKVPI</sequence>
<keyword evidence="4 9" id="KW-0637">Prenyltransferase</keyword>
<dbReference type="OrthoDB" id="10261146at2759"/>
<dbReference type="AlphaFoldDB" id="A0A161HJ11"/>
<dbReference type="SUPFAM" id="SSF48239">
    <property type="entry name" value="Terpenoid cyclases/Protein prenyltransferases"/>
    <property type="match status" value="1"/>
</dbReference>
<dbReference type="EC" id="2.5.1.58" evidence="2 9"/>
<dbReference type="RefSeq" id="XP_018735104.1">
    <property type="nucleotide sequence ID" value="XM_018882856.1"/>
</dbReference>
<evidence type="ECO:0000313" key="12">
    <source>
        <dbReference type="Proteomes" id="UP000189580"/>
    </source>
</evidence>
<evidence type="ECO:0000256" key="8">
    <source>
        <dbReference type="ARBA" id="ARBA00022833"/>
    </source>
</evidence>
<dbReference type="Pfam" id="PF00432">
    <property type="entry name" value="Prenyltrans"/>
    <property type="match status" value="1"/>
</dbReference>
<keyword evidence="12" id="KW-1185">Reference proteome</keyword>
<evidence type="ECO:0000256" key="1">
    <source>
        <dbReference type="ARBA" id="ARBA00010497"/>
    </source>
</evidence>
<dbReference type="Proteomes" id="UP000189580">
    <property type="component" value="Chromosome a"/>
</dbReference>
<comment type="similarity">
    <text evidence="1 9">Belongs to the protein prenyltransferase subunit beta family.</text>
</comment>
<accession>A0A161HJ11</accession>
<feature type="domain" description="Prenyltransferase alpha-alpha toroid" evidence="10">
    <location>
        <begin position="47"/>
        <end position="391"/>
    </location>
</feature>
<organism evidence="11 12">
    <name type="scientific">Sugiyamaella lignohabitans</name>
    <dbReference type="NCBI Taxonomy" id="796027"/>
    <lineage>
        <taxon>Eukaryota</taxon>
        <taxon>Fungi</taxon>
        <taxon>Dikarya</taxon>
        <taxon>Ascomycota</taxon>
        <taxon>Saccharomycotina</taxon>
        <taxon>Dipodascomycetes</taxon>
        <taxon>Dipodascales</taxon>
        <taxon>Trichomonascaceae</taxon>
        <taxon>Sugiyamaella</taxon>
    </lineage>
</organism>
<gene>
    <name evidence="11" type="primary">RAM1</name>
    <name evidence="11" type="ORF">AWJ20_887</name>
</gene>
<dbReference type="EMBL" id="CP014501">
    <property type="protein sequence ID" value="ANB12627.1"/>
    <property type="molecule type" value="Genomic_DNA"/>
</dbReference>
<evidence type="ECO:0000256" key="2">
    <source>
        <dbReference type="ARBA" id="ARBA00012702"/>
    </source>
</evidence>
<keyword evidence="8 9" id="KW-0862">Zinc</keyword>
<comment type="subunit">
    <text evidence="9">Heterodimer of an alpha and a beta subunit.</text>
</comment>
<evidence type="ECO:0000256" key="3">
    <source>
        <dbReference type="ARBA" id="ARBA00015798"/>
    </source>
</evidence>
<dbReference type="GO" id="GO:0004660">
    <property type="term" value="F:protein farnesyltransferase activity"/>
    <property type="evidence" value="ECO:0007669"/>
    <property type="project" value="UniProtKB-UniRule"/>
</dbReference>
<dbReference type="InterPro" id="IPR001330">
    <property type="entry name" value="Prenyltrans"/>
</dbReference>
<evidence type="ECO:0000256" key="6">
    <source>
        <dbReference type="ARBA" id="ARBA00022723"/>
    </source>
</evidence>
<keyword evidence="6 9" id="KW-0479">Metal-binding</keyword>
<evidence type="ECO:0000259" key="10">
    <source>
        <dbReference type="Pfam" id="PF00432"/>
    </source>
</evidence>
<reference evidence="11 12" key="1">
    <citation type="submission" date="2016-02" db="EMBL/GenBank/DDBJ databases">
        <title>Complete genome sequence and transcriptome regulation of the pentose utilising yeast Sugiyamaella lignohabitans.</title>
        <authorList>
            <person name="Bellasio M."/>
            <person name="Peymann A."/>
            <person name="Valli M."/>
            <person name="Sipitzky M."/>
            <person name="Graf A."/>
            <person name="Sauer M."/>
            <person name="Marx H."/>
            <person name="Mattanovich D."/>
        </authorList>
    </citation>
    <scope>NUCLEOTIDE SEQUENCE [LARGE SCALE GENOMIC DNA]</scope>
    <source>
        <strain evidence="11 12">CBS 10342</strain>
    </source>
</reference>
<dbReference type="InterPro" id="IPR045089">
    <property type="entry name" value="PGGT1B-like"/>
</dbReference>
<dbReference type="PANTHER" id="PTHR11774:SF6">
    <property type="entry name" value="PROTEIN FARNESYLTRANSFERASE SUBUNIT BETA"/>
    <property type="match status" value="1"/>
</dbReference>
<dbReference type="GeneID" id="30037968"/>
<comment type="function">
    <text evidence="9">Catalyzes the transfer of a farnesyl moiety from farnesyl diphosphate to a cysteine at the fourth position from the C-terminus of several proteins. The beta subunit is responsible for peptide-binding.</text>
</comment>
<comment type="catalytic activity">
    <reaction evidence="9">
        <text>L-cysteinyl-[protein] + (2E,6E)-farnesyl diphosphate = S-(2E,6E)-farnesyl-L-cysteinyl-[protein] + diphosphate</text>
        <dbReference type="Rhea" id="RHEA:13345"/>
        <dbReference type="Rhea" id="RHEA-COMP:10131"/>
        <dbReference type="Rhea" id="RHEA-COMP:11535"/>
        <dbReference type="ChEBI" id="CHEBI:29950"/>
        <dbReference type="ChEBI" id="CHEBI:33019"/>
        <dbReference type="ChEBI" id="CHEBI:86019"/>
        <dbReference type="ChEBI" id="CHEBI:175763"/>
    </reaction>
</comment>
<evidence type="ECO:0000256" key="9">
    <source>
        <dbReference type="RuleBase" id="RU365056"/>
    </source>
</evidence>
<keyword evidence="7" id="KW-0677">Repeat</keyword>
<evidence type="ECO:0000313" key="11">
    <source>
        <dbReference type="EMBL" id="ANB12627.1"/>
    </source>
</evidence>
<evidence type="ECO:0000256" key="7">
    <source>
        <dbReference type="ARBA" id="ARBA00022737"/>
    </source>
</evidence>
<keyword evidence="5 9" id="KW-0808">Transferase</keyword>
<evidence type="ECO:0000256" key="4">
    <source>
        <dbReference type="ARBA" id="ARBA00022602"/>
    </source>
</evidence>
<dbReference type="InterPro" id="IPR026872">
    <property type="entry name" value="FTB"/>
</dbReference>
<evidence type="ECO:0000256" key="5">
    <source>
        <dbReference type="ARBA" id="ARBA00022679"/>
    </source>
</evidence>
<dbReference type="Gene3D" id="1.50.10.20">
    <property type="match status" value="1"/>
</dbReference>
<dbReference type="InterPro" id="IPR008930">
    <property type="entry name" value="Terpenoid_cyclase/PrenylTrfase"/>
</dbReference>
<proteinExistence type="inferred from homology"/>
<dbReference type="GO" id="GO:0008270">
    <property type="term" value="F:zinc ion binding"/>
    <property type="evidence" value="ECO:0007669"/>
    <property type="project" value="UniProtKB-UniRule"/>
</dbReference>
<dbReference type="GO" id="GO:0005965">
    <property type="term" value="C:protein farnesyltransferase complex"/>
    <property type="evidence" value="ECO:0007669"/>
    <property type="project" value="UniProtKB-UniRule"/>
</dbReference>
<protein>
    <recommendedName>
        <fullName evidence="3 9">Protein farnesyltransferase subunit beta</fullName>
        <shortName evidence="9">FTase-beta</shortName>
        <ecNumber evidence="2 9">2.5.1.58</ecNumber>
    </recommendedName>
</protein>